<dbReference type="Pfam" id="PF03101">
    <property type="entry name" value="FAR1"/>
    <property type="match status" value="1"/>
</dbReference>
<proteinExistence type="predicted"/>
<name>A0A444YQS4_ARAHY</name>
<dbReference type="EMBL" id="SDMP01000016">
    <property type="protein sequence ID" value="RYR04326.1"/>
    <property type="molecule type" value="Genomic_DNA"/>
</dbReference>
<dbReference type="AlphaFoldDB" id="A0A444YQS4"/>
<comment type="caution">
    <text evidence="2">The sequence shown here is derived from an EMBL/GenBank/DDBJ whole genome shotgun (WGS) entry which is preliminary data.</text>
</comment>
<dbReference type="STRING" id="3818.A0A444YQS4"/>
<sequence>MGSCSGTVSEFEIGGVEPVGGLGGSGEWLCDTLESSLDIGMEAEEKEGEPLEDRDEEDNGISEPVMYSAAEILEMKFNNPDEASHFYEQYSRAKGFAMRQGKKLKNKKGEIVRYTYLCNRKGFRNKKWLEMQDRKREHKVVTRCGCLAEMRIKPKGDSGIWYVSRFVDDHNHDLLPAKFVPYLPSYWKISDVDLAHMNSLRQVGISIPKIYESIAA</sequence>
<evidence type="ECO:0000313" key="2">
    <source>
        <dbReference type="EMBL" id="RYR04326.1"/>
    </source>
</evidence>
<evidence type="ECO:0000313" key="3">
    <source>
        <dbReference type="Proteomes" id="UP000289738"/>
    </source>
</evidence>
<feature type="domain" description="FAR1" evidence="1">
    <location>
        <begin position="85"/>
        <end position="176"/>
    </location>
</feature>
<protein>
    <recommendedName>
        <fullName evidence="1">FAR1 domain-containing protein</fullName>
    </recommendedName>
</protein>
<accession>A0A444YQS4</accession>
<evidence type="ECO:0000259" key="1">
    <source>
        <dbReference type="Pfam" id="PF03101"/>
    </source>
</evidence>
<dbReference type="PANTHER" id="PTHR46328">
    <property type="entry name" value="FAR-RED IMPAIRED RESPONSIVE (FAR1) FAMILY PROTEIN-RELATED"/>
    <property type="match status" value="1"/>
</dbReference>
<gene>
    <name evidence="2" type="ORF">Ahy_B06g084002</name>
</gene>
<reference evidence="2 3" key="1">
    <citation type="submission" date="2019-01" db="EMBL/GenBank/DDBJ databases">
        <title>Sequencing of cultivated peanut Arachis hypogaea provides insights into genome evolution and oil improvement.</title>
        <authorList>
            <person name="Chen X."/>
        </authorList>
    </citation>
    <scope>NUCLEOTIDE SEQUENCE [LARGE SCALE GENOMIC DNA]</scope>
    <source>
        <strain evidence="3">cv. Fuhuasheng</strain>
        <tissue evidence="2">Leaves</tissue>
    </source>
</reference>
<dbReference type="InterPro" id="IPR004330">
    <property type="entry name" value="FAR1_DNA_bnd_dom"/>
</dbReference>
<dbReference type="PANTHER" id="PTHR46328:SF26">
    <property type="entry name" value="FAR1 DNA-BINDING DOMAIN PROTEIN"/>
    <property type="match status" value="1"/>
</dbReference>
<keyword evidence="3" id="KW-1185">Reference proteome</keyword>
<dbReference type="Proteomes" id="UP000289738">
    <property type="component" value="Chromosome B06"/>
</dbReference>
<organism evidence="2 3">
    <name type="scientific">Arachis hypogaea</name>
    <name type="common">Peanut</name>
    <dbReference type="NCBI Taxonomy" id="3818"/>
    <lineage>
        <taxon>Eukaryota</taxon>
        <taxon>Viridiplantae</taxon>
        <taxon>Streptophyta</taxon>
        <taxon>Embryophyta</taxon>
        <taxon>Tracheophyta</taxon>
        <taxon>Spermatophyta</taxon>
        <taxon>Magnoliopsida</taxon>
        <taxon>eudicotyledons</taxon>
        <taxon>Gunneridae</taxon>
        <taxon>Pentapetalae</taxon>
        <taxon>rosids</taxon>
        <taxon>fabids</taxon>
        <taxon>Fabales</taxon>
        <taxon>Fabaceae</taxon>
        <taxon>Papilionoideae</taxon>
        <taxon>50 kb inversion clade</taxon>
        <taxon>dalbergioids sensu lato</taxon>
        <taxon>Dalbergieae</taxon>
        <taxon>Pterocarpus clade</taxon>
        <taxon>Arachis</taxon>
    </lineage>
</organism>